<keyword evidence="6 9" id="KW-0472">Membrane</keyword>
<reference evidence="12" key="1">
    <citation type="journal article" date="2021" name="Nat. Commun.">
        <title>Genetic determinants of endophytism in the Arabidopsis root mycobiome.</title>
        <authorList>
            <person name="Mesny F."/>
            <person name="Miyauchi S."/>
            <person name="Thiergart T."/>
            <person name="Pickel B."/>
            <person name="Atanasova L."/>
            <person name="Karlsson M."/>
            <person name="Huettel B."/>
            <person name="Barry K.W."/>
            <person name="Haridas S."/>
            <person name="Chen C."/>
            <person name="Bauer D."/>
            <person name="Andreopoulos W."/>
            <person name="Pangilinan J."/>
            <person name="LaButti K."/>
            <person name="Riley R."/>
            <person name="Lipzen A."/>
            <person name="Clum A."/>
            <person name="Drula E."/>
            <person name="Henrissat B."/>
            <person name="Kohler A."/>
            <person name="Grigoriev I.V."/>
            <person name="Martin F.M."/>
            <person name="Hacquard S."/>
        </authorList>
    </citation>
    <scope>NUCLEOTIDE SEQUENCE</scope>
    <source>
        <strain evidence="12">MPI-CAGE-AT-0147</strain>
    </source>
</reference>
<feature type="chain" id="PRO_5040504432" evidence="10">
    <location>
        <begin position="25"/>
        <end position="888"/>
    </location>
</feature>
<dbReference type="GO" id="GO:0005794">
    <property type="term" value="C:Golgi apparatus"/>
    <property type="evidence" value="ECO:0007669"/>
    <property type="project" value="UniProtKB-ARBA"/>
</dbReference>
<dbReference type="EMBL" id="JAGMUV010000004">
    <property type="protein sequence ID" value="KAH7161582.1"/>
    <property type="molecule type" value="Genomic_DNA"/>
</dbReference>
<evidence type="ECO:0000313" key="13">
    <source>
        <dbReference type="Proteomes" id="UP000738349"/>
    </source>
</evidence>
<evidence type="ECO:0000256" key="1">
    <source>
        <dbReference type="ARBA" id="ARBA00004141"/>
    </source>
</evidence>
<accession>A0A9P9FG05</accession>
<name>A0A9P9FG05_9HYPO</name>
<evidence type="ECO:0000256" key="5">
    <source>
        <dbReference type="ARBA" id="ARBA00022989"/>
    </source>
</evidence>
<feature type="region of interest" description="Disordered" evidence="8">
    <location>
        <begin position="795"/>
        <end position="822"/>
    </location>
</feature>
<organism evidence="12 13">
    <name type="scientific">Dactylonectria macrodidyma</name>
    <dbReference type="NCBI Taxonomy" id="307937"/>
    <lineage>
        <taxon>Eukaryota</taxon>
        <taxon>Fungi</taxon>
        <taxon>Dikarya</taxon>
        <taxon>Ascomycota</taxon>
        <taxon>Pezizomycotina</taxon>
        <taxon>Sordariomycetes</taxon>
        <taxon>Hypocreomycetidae</taxon>
        <taxon>Hypocreales</taxon>
        <taxon>Nectriaceae</taxon>
        <taxon>Dactylonectria</taxon>
    </lineage>
</organism>
<keyword evidence="13" id="KW-1185">Reference proteome</keyword>
<evidence type="ECO:0000256" key="4">
    <source>
        <dbReference type="ARBA" id="ARBA00022692"/>
    </source>
</evidence>
<feature type="domain" description="Cas1p 10 TM acyl transferase" evidence="11">
    <location>
        <begin position="377"/>
        <end position="779"/>
    </location>
</feature>
<keyword evidence="10" id="KW-0732">Signal</keyword>
<feature type="transmembrane region" description="Helical" evidence="9">
    <location>
        <begin position="843"/>
        <end position="861"/>
    </location>
</feature>
<evidence type="ECO:0000256" key="2">
    <source>
        <dbReference type="ARBA" id="ARBA00010666"/>
    </source>
</evidence>
<evidence type="ECO:0000256" key="7">
    <source>
        <dbReference type="ARBA" id="ARBA00023180"/>
    </source>
</evidence>
<feature type="transmembrane region" description="Helical" evidence="9">
    <location>
        <begin position="569"/>
        <end position="592"/>
    </location>
</feature>
<feature type="transmembrane region" description="Helical" evidence="9">
    <location>
        <begin position="536"/>
        <end position="557"/>
    </location>
</feature>
<sequence length="888" mass="100826">MVSACIRILPLLAAVLFLAAVAYHSLVPDDGPYRCRAALETGQWIDHPDAYGNRLPFKHWLLDGCLFHRYTSADIRQCMEGRSILFIGDSLTQEVVYGLERLLDRAQANQDEQERYRSDQVVGVKLIYPYHGIPLMYSLNPYLETTSDPDWDPLVEQLKLFWEEREDHVPIKDQKSPALVILGAGTWFTNADDEGTEWREKYAANLFNVSEILEEQAGFMTAPMDPIDGVGNQVFLAPPAYMGTEAKMKSVHPEKIANLQEWILQTSNTMHFPIAWAIPKLSSGQKKTNANPARTSYHAIEIVAEARANIYLNLQCNAKLDRQVGYPYSRTYCTDYGNKPLVQLMLVYLGLLYLVACVTCDTWDLFSRRSSSRWQLLNMETGSFVMALLMCYYADRTQMMSKGDKSRSHVDFSILCIPFIAVAVATIRKSPSPLLKCEFLEVEANQSFLPRQQTDEWKGWSQCVIIVYQWAAADRSPTLYILVRLVVASYLFQIGYGHTTFFLRRKDYSFKRVASVLLRLNLLTCSLAYMMNTEYIFYYFAPLSSFWFLVIYTTMAVGHQRLNDDVHWIVAKICISAAVVVLAVLVSPLTRWTFTVLQVLFNIQWDVQEWEYMVSLDLFIVYIGMLVAVANYAIEKALSLALRCSMALVAIMILWGYGLTCSARMSSIVDYRIWHPYTSFVPILAFITLRNVASPLRNYSSKAMAWLGRCSLEAYVLQFHILLAGDTKGVLLIGVFKGDGSLLDRWRTLVIIVPVFLWVSSITVTATVKLIEFILDTESQPDLADGIQLSDISEKNDIETPGDGGGSPDKKDEPFLDDPESAPLHFSRTDLFRYTRRVSSTKALLCLPSRFIIILLLMWLLNLLSPSPRRHPIPDGLTSNTSPVPTFL</sequence>
<dbReference type="PANTHER" id="PTHR13533:SF1">
    <property type="entry name" value="N-ACETYLNEURAMINATE 9-O-ACETYLTRANSFERASE"/>
    <property type="match status" value="1"/>
</dbReference>
<dbReference type="Pfam" id="PF07779">
    <property type="entry name" value="Cas1_AcylT"/>
    <property type="match status" value="1"/>
</dbReference>
<comment type="similarity">
    <text evidence="2">Belongs to the PC-esterase family. CASD1 subfamily.</text>
</comment>
<dbReference type="GO" id="GO:0016740">
    <property type="term" value="F:transferase activity"/>
    <property type="evidence" value="ECO:0007669"/>
    <property type="project" value="UniProtKB-KW"/>
</dbReference>
<comment type="subcellular location">
    <subcellularLocation>
        <location evidence="1">Membrane</location>
        <topology evidence="1">Multi-pass membrane protein</topology>
    </subcellularLocation>
</comment>
<evidence type="ECO:0000256" key="9">
    <source>
        <dbReference type="SAM" id="Phobius"/>
    </source>
</evidence>
<feature type="transmembrane region" description="Helical" evidence="9">
    <location>
        <begin position="748"/>
        <end position="771"/>
    </location>
</feature>
<dbReference type="Proteomes" id="UP000738349">
    <property type="component" value="Unassembled WGS sequence"/>
</dbReference>
<feature type="transmembrane region" description="Helical" evidence="9">
    <location>
        <begin position="714"/>
        <end position="736"/>
    </location>
</feature>
<evidence type="ECO:0000256" key="6">
    <source>
        <dbReference type="ARBA" id="ARBA00023136"/>
    </source>
</evidence>
<dbReference type="GO" id="GO:0005975">
    <property type="term" value="P:carbohydrate metabolic process"/>
    <property type="evidence" value="ECO:0007669"/>
    <property type="project" value="UniProtKB-ARBA"/>
</dbReference>
<feature type="signal peptide" evidence="10">
    <location>
        <begin position="1"/>
        <end position="24"/>
    </location>
</feature>
<comment type="caution">
    <text evidence="12">The sequence shown here is derived from an EMBL/GenBank/DDBJ whole genome shotgun (WGS) entry which is preliminary data.</text>
</comment>
<keyword evidence="4 9" id="KW-0812">Transmembrane</keyword>
<gene>
    <name evidence="12" type="ORF">EDB81DRAFT_683452</name>
</gene>
<evidence type="ECO:0000256" key="10">
    <source>
        <dbReference type="SAM" id="SignalP"/>
    </source>
</evidence>
<dbReference type="OrthoDB" id="1932925at2759"/>
<keyword evidence="7" id="KW-0325">Glycoprotein</keyword>
<feature type="transmembrane region" description="Helical" evidence="9">
    <location>
        <begin position="673"/>
        <end position="693"/>
    </location>
</feature>
<feature type="transmembrane region" description="Helical" evidence="9">
    <location>
        <begin position="345"/>
        <end position="366"/>
    </location>
</feature>
<dbReference type="GO" id="GO:0016020">
    <property type="term" value="C:membrane"/>
    <property type="evidence" value="ECO:0007669"/>
    <property type="project" value="UniProtKB-SubCell"/>
</dbReference>
<feature type="transmembrane region" description="Helical" evidence="9">
    <location>
        <begin position="612"/>
        <end position="633"/>
    </location>
</feature>
<dbReference type="PANTHER" id="PTHR13533">
    <property type="entry name" value="N-ACETYLNEURAMINATE 9-O-ACETYLTRANSFERASE"/>
    <property type="match status" value="1"/>
</dbReference>
<dbReference type="AlphaFoldDB" id="A0A9P9FG05"/>
<evidence type="ECO:0000256" key="3">
    <source>
        <dbReference type="ARBA" id="ARBA00022679"/>
    </source>
</evidence>
<feature type="transmembrane region" description="Helical" evidence="9">
    <location>
        <begin position="479"/>
        <end position="501"/>
    </location>
</feature>
<proteinExistence type="inferred from homology"/>
<protein>
    <submittedName>
        <fullName evidence="12">CAS1 domain-containing protein</fullName>
    </submittedName>
</protein>
<keyword evidence="3" id="KW-0808">Transferase</keyword>
<evidence type="ECO:0000256" key="8">
    <source>
        <dbReference type="SAM" id="MobiDB-lite"/>
    </source>
</evidence>
<dbReference type="InterPro" id="IPR012419">
    <property type="entry name" value="Cas1_AcylTrans_dom"/>
</dbReference>
<feature type="transmembrane region" description="Helical" evidence="9">
    <location>
        <begin position="640"/>
        <end position="658"/>
    </location>
</feature>
<keyword evidence="5 9" id="KW-1133">Transmembrane helix</keyword>
<evidence type="ECO:0000313" key="12">
    <source>
        <dbReference type="EMBL" id="KAH7161582.1"/>
    </source>
</evidence>
<evidence type="ECO:0000259" key="11">
    <source>
        <dbReference type="Pfam" id="PF07779"/>
    </source>
</evidence>